<reference evidence="3" key="1">
    <citation type="submission" date="2014-04" db="EMBL/GenBank/DDBJ databases">
        <title>Evolutionary Origins and Diversification of the Mycorrhizal Mutualists.</title>
        <authorList>
            <consortium name="DOE Joint Genome Institute"/>
            <consortium name="Mycorrhizal Genomics Consortium"/>
            <person name="Kohler A."/>
            <person name="Kuo A."/>
            <person name="Nagy L.G."/>
            <person name="Floudas D."/>
            <person name="Copeland A."/>
            <person name="Barry K.W."/>
            <person name="Cichocki N."/>
            <person name="Veneault-Fourrey C."/>
            <person name="LaButti K."/>
            <person name="Lindquist E.A."/>
            <person name="Lipzen A."/>
            <person name="Lundell T."/>
            <person name="Morin E."/>
            <person name="Murat C."/>
            <person name="Riley R."/>
            <person name="Ohm R."/>
            <person name="Sun H."/>
            <person name="Tunlid A."/>
            <person name="Henrissat B."/>
            <person name="Grigoriev I.V."/>
            <person name="Hibbett D.S."/>
            <person name="Martin F."/>
        </authorList>
    </citation>
    <scope>NUCLEOTIDE SEQUENCE [LARGE SCALE GENOMIC DNA]</scope>
    <source>
        <strain evidence="3">FD-334 SS-4</strain>
    </source>
</reference>
<accession>A0A0D2NJU5</accession>
<feature type="compositionally biased region" description="Low complexity" evidence="1">
    <location>
        <begin position="16"/>
        <end position="29"/>
    </location>
</feature>
<protein>
    <submittedName>
        <fullName evidence="2">Uncharacterized protein</fullName>
    </submittedName>
</protein>
<gene>
    <name evidence="2" type="ORF">HYPSUDRAFT_44623</name>
</gene>
<organism evidence="2 3">
    <name type="scientific">Hypholoma sublateritium (strain FD-334 SS-4)</name>
    <dbReference type="NCBI Taxonomy" id="945553"/>
    <lineage>
        <taxon>Eukaryota</taxon>
        <taxon>Fungi</taxon>
        <taxon>Dikarya</taxon>
        <taxon>Basidiomycota</taxon>
        <taxon>Agaricomycotina</taxon>
        <taxon>Agaricomycetes</taxon>
        <taxon>Agaricomycetidae</taxon>
        <taxon>Agaricales</taxon>
        <taxon>Agaricineae</taxon>
        <taxon>Strophariaceae</taxon>
        <taxon>Hypholoma</taxon>
    </lineage>
</organism>
<evidence type="ECO:0000313" key="3">
    <source>
        <dbReference type="Proteomes" id="UP000054270"/>
    </source>
</evidence>
<keyword evidence="3" id="KW-1185">Reference proteome</keyword>
<dbReference type="AlphaFoldDB" id="A0A0D2NJU5"/>
<evidence type="ECO:0000256" key="1">
    <source>
        <dbReference type="SAM" id="MobiDB-lite"/>
    </source>
</evidence>
<dbReference type="EMBL" id="KN817581">
    <property type="protein sequence ID" value="KJA19149.1"/>
    <property type="molecule type" value="Genomic_DNA"/>
</dbReference>
<feature type="non-terminal residue" evidence="2">
    <location>
        <position position="66"/>
    </location>
</feature>
<sequence length="66" mass="6911">MAPSTVTKTPAKKPAKTPAKTAAKTSTSQSKKRARSPDASITRQSATTNKTDVSLQPAKRARASTL</sequence>
<proteinExistence type="predicted"/>
<dbReference type="Proteomes" id="UP000054270">
    <property type="component" value="Unassembled WGS sequence"/>
</dbReference>
<feature type="compositionally biased region" description="Polar residues" evidence="1">
    <location>
        <begin position="39"/>
        <end position="54"/>
    </location>
</feature>
<evidence type="ECO:0000313" key="2">
    <source>
        <dbReference type="EMBL" id="KJA19149.1"/>
    </source>
</evidence>
<feature type="region of interest" description="Disordered" evidence="1">
    <location>
        <begin position="1"/>
        <end position="66"/>
    </location>
</feature>
<name>A0A0D2NJU5_HYPSF</name>